<comment type="similarity">
    <text evidence="1 2">Belongs to the profilin family.</text>
</comment>
<dbReference type="GO" id="GO:0005938">
    <property type="term" value="C:cell cortex"/>
    <property type="evidence" value="ECO:0000318"/>
    <property type="project" value="GO_Central"/>
</dbReference>
<gene>
    <name evidence="3" type="primary">PFN4</name>
</gene>
<proteinExistence type="inferred from homology"/>
<dbReference type="GeneTree" id="ENSGT00390000017067"/>
<dbReference type="InterPro" id="IPR048278">
    <property type="entry name" value="PFN"/>
</dbReference>
<dbReference type="STRING" id="9258.ENSOANP00000012159"/>
<keyword evidence="4" id="KW-1185">Reference proteome</keyword>
<keyword evidence="2" id="KW-0009">Actin-binding</keyword>
<dbReference type="HOGENOM" id="CLU_120772_2_0_1"/>
<reference evidence="3" key="2">
    <citation type="submission" date="2025-09" db="UniProtKB">
        <authorList>
            <consortium name="Ensembl"/>
        </authorList>
    </citation>
    <scope>IDENTIFICATION</scope>
    <source>
        <strain evidence="3">Glennie</strain>
    </source>
</reference>
<dbReference type="GO" id="GO:0003785">
    <property type="term" value="F:actin monomer binding"/>
    <property type="evidence" value="ECO:0000318"/>
    <property type="project" value="GO_Central"/>
</dbReference>
<dbReference type="eggNOG" id="KOG1755">
    <property type="taxonomic scope" value="Eukaryota"/>
</dbReference>
<dbReference type="SUPFAM" id="SSF55770">
    <property type="entry name" value="Profilin (actin-binding protein)"/>
    <property type="match status" value="1"/>
</dbReference>
<dbReference type="Pfam" id="PF00235">
    <property type="entry name" value="Profilin"/>
    <property type="match status" value="1"/>
</dbReference>
<evidence type="ECO:0000313" key="4">
    <source>
        <dbReference type="Proteomes" id="UP000002279"/>
    </source>
</evidence>
<evidence type="ECO:0000313" key="3">
    <source>
        <dbReference type="Ensembl" id="ENSOANP00000012159.2"/>
    </source>
</evidence>
<dbReference type="PANTHER" id="PTHR11604:SF2">
    <property type="entry name" value="PROFILIN-4"/>
    <property type="match status" value="1"/>
</dbReference>
<dbReference type="AlphaFoldDB" id="F7C1U4"/>
<dbReference type="GO" id="GO:0008289">
    <property type="term" value="F:lipid binding"/>
    <property type="evidence" value="ECO:0007669"/>
    <property type="project" value="UniProtKB-KW"/>
</dbReference>
<evidence type="ECO:0000256" key="1">
    <source>
        <dbReference type="ARBA" id="ARBA00010058"/>
    </source>
</evidence>
<dbReference type="Proteomes" id="UP000002279">
    <property type="component" value="Unplaced"/>
</dbReference>
<accession>F7C1U4</accession>
<dbReference type="InterPro" id="IPR036140">
    <property type="entry name" value="PFN_sf"/>
</dbReference>
<evidence type="ECO:0000256" key="2">
    <source>
        <dbReference type="RuleBase" id="RU003909"/>
    </source>
</evidence>
<dbReference type="OMA" id="QGQKFML"/>
<dbReference type="Bgee" id="ENSOANG00000007629">
    <property type="expression patterns" value="Expressed in heart and 8 other cell types or tissues"/>
</dbReference>
<protein>
    <recommendedName>
        <fullName evidence="2">Profilin</fullName>
    </recommendedName>
</protein>
<dbReference type="GO" id="GO:1905198">
    <property type="term" value="P:manchette assembly"/>
    <property type="evidence" value="ECO:0007669"/>
    <property type="project" value="Ensembl"/>
</dbReference>
<dbReference type="GO" id="GO:0001675">
    <property type="term" value="P:acrosome assembly"/>
    <property type="evidence" value="ECO:0007669"/>
    <property type="project" value="Ensembl"/>
</dbReference>
<dbReference type="FunCoup" id="F7C1U4">
    <property type="interactions" value="425"/>
</dbReference>
<dbReference type="CDD" id="cd00148">
    <property type="entry name" value="PROF"/>
    <property type="match status" value="1"/>
</dbReference>
<dbReference type="InParanoid" id="F7C1U4"/>
<reference evidence="3" key="1">
    <citation type="submission" date="2025-08" db="UniProtKB">
        <authorList>
            <consortium name="Ensembl"/>
        </authorList>
    </citation>
    <scope>IDENTIFICATION</scope>
    <source>
        <strain evidence="3">Glennie</strain>
    </source>
</reference>
<name>F7C1U4_ORNAN</name>
<dbReference type="PANTHER" id="PTHR11604">
    <property type="entry name" value="PROFILIN"/>
    <property type="match status" value="1"/>
</dbReference>
<organism evidence="3 4">
    <name type="scientific">Ornithorhynchus anatinus</name>
    <name type="common">Duckbill platypus</name>
    <dbReference type="NCBI Taxonomy" id="9258"/>
    <lineage>
        <taxon>Eukaryota</taxon>
        <taxon>Metazoa</taxon>
        <taxon>Chordata</taxon>
        <taxon>Craniata</taxon>
        <taxon>Vertebrata</taxon>
        <taxon>Euteleostomi</taxon>
        <taxon>Mammalia</taxon>
        <taxon>Monotremata</taxon>
        <taxon>Ornithorhynchidae</taxon>
        <taxon>Ornithorhynchus</taxon>
    </lineage>
</organism>
<dbReference type="Gene3D" id="3.30.450.30">
    <property type="entry name" value="Dynein light chain 2a, cytoplasmic"/>
    <property type="match status" value="1"/>
</dbReference>
<dbReference type="GO" id="GO:0120316">
    <property type="term" value="P:sperm flagellum assembly"/>
    <property type="evidence" value="ECO:0007669"/>
    <property type="project" value="Ensembl"/>
</dbReference>
<sequence length="140" mass="15816">MTQIQNLLIDSLLGTKHVENAAIIKLQDQSVWVASPGFNVSAQDAYMLISAIASRSVQVRREGLYFTEKDYKCVRADEYSLYAKRDDEGVVVAKTDRYLVVGTYNQFMYPSVCVEAVEKLGKMILFSEKRKKIDYGGTVD</sequence>
<dbReference type="InterPro" id="IPR005455">
    <property type="entry name" value="PFN_euk"/>
</dbReference>
<dbReference type="SMART" id="SM00392">
    <property type="entry name" value="PROF"/>
    <property type="match status" value="1"/>
</dbReference>
<dbReference type="Ensembl" id="ENSOANT00000012161.2">
    <property type="protein sequence ID" value="ENSOANP00000012159.2"/>
    <property type="gene ID" value="ENSOANG00000007629.2"/>
</dbReference>